<feature type="signal peptide" evidence="1">
    <location>
        <begin position="1"/>
        <end position="16"/>
    </location>
</feature>
<proteinExistence type="predicted"/>
<dbReference type="OrthoDB" id="10063988at2759"/>
<dbReference type="RefSeq" id="XP_055369793.1">
    <property type="nucleotide sequence ID" value="XM_055513818.1"/>
</dbReference>
<name>A0A9W2Y6Y8_BETSP</name>
<protein>
    <submittedName>
        <fullName evidence="3">Uncharacterized protein LOC114868772 isoform X1</fullName>
    </submittedName>
</protein>
<evidence type="ECO:0000256" key="1">
    <source>
        <dbReference type="SAM" id="SignalP"/>
    </source>
</evidence>
<evidence type="ECO:0000313" key="2">
    <source>
        <dbReference type="Proteomes" id="UP000515150"/>
    </source>
</evidence>
<accession>A0A9W2Y6Y8</accession>
<dbReference type="Proteomes" id="UP000515150">
    <property type="component" value="Chromosome 2"/>
</dbReference>
<feature type="chain" id="PRO_5040985068" evidence="1">
    <location>
        <begin position="17"/>
        <end position="362"/>
    </location>
</feature>
<keyword evidence="2" id="KW-1185">Reference proteome</keyword>
<keyword evidence="1" id="KW-0732">Signal</keyword>
<sequence length="362" mass="39596">MCGVLLLLLLLCSSQTNHFYGTVMTFTPQDLRNNGSVTVVCRYKTSFRSCSDGDAWDCAGGDCGSHTLELSVVDTLDGDWCQKEGVMRRRVPDTEPFQLRSESHLSTSVSHLSGGDWISGVRNGVRSWLAITRVDLRVRSDLGQPNRSPQTTVLPALRVPSNCRRDFDLLAFDPDGDEVKCRYGDAGAQECNPCRPPSLLTVSPSCTLTFHSSSSSSEGPYAVQVEMEDFPKQNISLLQRDGVKITRTPSDALSKIPLRFALIVDPAVPSCTDGLYLPKFLPPTPASRAQLVAFVNLNLEITIKAEATSAQVSGVFFSGPHGTTKQEVSEGHFLLNWTPPEGSEEETHPMCFVVRAVKRSLV</sequence>
<dbReference type="AlphaFoldDB" id="A0A9W2Y6Y8"/>
<organism evidence="2 3">
    <name type="scientific">Betta splendens</name>
    <name type="common">Siamese fighting fish</name>
    <dbReference type="NCBI Taxonomy" id="158456"/>
    <lineage>
        <taxon>Eukaryota</taxon>
        <taxon>Metazoa</taxon>
        <taxon>Chordata</taxon>
        <taxon>Craniata</taxon>
        <taxon>Vertebrata</taxon>
        <taxon>Euteleostomi</taxon>
        <taxon>Actinopterygii</taxon>
        <taxon>Neopterygii</taxon>
        <taxon>Teleostei</taxon>
        <taxon>Neoteleostei</taxon>
        <taxon>Acanthomorphata</taxon>
        <taxon>Anabantaria</taxon>
        <taxon>Anabantiformes</taxon>
        <taxon>Anabantoidei</taxon>
        <taxon>Osphronemidae</taxon>
        <taxon>Betta</taxon>
    </lineage>
</organism>
<dbReference type="GeneID" id="114868772"/>
<evidence type="ECO:0000313" key="3">
    <source>
        <dbReference type="RefSeq" id="XP_055369793.1"/>
    </source>
</evidence>
<gene>
    <name evidence="3" type="primary">LOC114868772</name>
</gene>
<reference evidence="3" key="1">
    <citation type="submission" date="2025-08" db="UniProtKB">
        <authorList>
            <consortium name="RefSeq"/>
        </authorList>
    </citation>
    <scope>IDENTIFICATION</scope>
</reference>